<evidence type="ECO:0000313" key="3">
    <source>
        <dbReference type="Proteomes" id="UP000236893"/>
    </source>
</evidence>
<dbReference type="Pfam" id="PF13229">
    <property type="entry name" value="Beta_helix"/>
    <property type="match status" value="1"/>
</dbReference>
<reference evidence="2 3" key="1">
    <citation type="submission" date="2018-01" db="EMBL/GenBank/DDBJ databases">
        <authorList>
            <person name="Gaut B.S."/>
            <person name="Morton B.R."/>
            <person name="Clegg M.T."/>
            <person name="Duvall M.R."/>
        </authorList>
    </citation>
    <scope>NUCLEOTIDE SEQUENCE [LARGE SCALE GENOMIC DNA]</scope>
    <source>
        <strain evidence="2 3">HR-AV</strain>
    </source>
</reference>
<dbReference type="EMBL" id="PQVF01000011">
    <property type="protein sequence ID" value="POY35436.1"/>
    <property type="molecule type" value="Genomic_DNA"/>
</dbReference>
<gene>
    <name evidence="2" type="ORF">C3K47_15360</name>
</gene>
<name>A0A2S4ZYS3_9SPHI</name>
<dbReference type="SMART" id="SM00710">
    <property type="entry name" value="PbH1"/>
    <property type="match status" value="5"/>
</dbReference>
<accession>A0A2S4ZYS3</accession>
<feature type="domain" description="Right handed beta helix" evidence="1">
    <location>
        <begin position="198"/>
        <end position="363"/>
    </location>
</feature>
<dbReference type="InterPro" id="IPR012334">
    <property type="entry name" value="Pectin_lyas_fold"/>
</dbReference>
<dbReference type="RefSeq" id="WP_103790041.1">
    <property type="nucleotide sequence ID" value="NZ_PQVF01000011.1"/>
</dbReference>
<proteinExistence type="predicted"/>
<dbReference type="InterPro" id="IPR006626">
    <property type="entry name" value="PbH1"/>
</dbReference>
<evidence type="ECO:0000259" key="1">
    <source>
        <dbReference type="Pfam" id="PF13229"/>
    </source>
</evidence>
<sequence length="379" mass="40962">MTNTTIHAIRATKTIIKSALFLGTITLITASCDKTEEVIEPQKAIAVEALASKGTETLMSLSATVKAVPTSYNYTVSNAAGFVAALAKVKAGEAIFLSANGVFDFTNYATIKIPANVTIYSSRNRIYSGTSRSAGAKIITNNKNIHPLFKIMGPNVRISGIRILGPDTAANIALMKQLIPAGTQWKYAYSRAIESSYDYLEVDNCEIAGWSHAGIYLTGGKNAAIHDNNFHHIQRYGTGYGVCLNGGTALVTRNTFDWMRHAIAGTGIVGEEYESSYNTLGNHFIAEPFDMHGGKDRKDGTNIAGSYVYIHHNTSYFTGFRTVLINGVPVNGVKVTNNSFIQKTEFEAIRLDAATTNKTVTGNVYSIPVKSLVVALISY</sequence>
<dbReference type="OrthoDB" id="1165066at2"/>
<dbReference type="InterPro" id="IPR039448">
    <property type="entry name" value="Beta_helix"/>
</dbReference>
<dbReference type="SUPFAM" id="SSF51126">
    <property type="entry name" value="Pectin lyase-like"/>
    <property type="match status" value="1"/>
</dbReference>
<dbReference type="Proteomes" id="UP000236893">
    <property type="component" value="Unassembled WGS sequence"/>
</dbReference>
<comment type="caution">
    <text evidence="2">The sequence shown here is derived from an EMBL/GenBank/DDBJ whole genome shotgun (WGS) entry which is preliminary data.</text>
</comment>
<protein>
    <recommendedName>
        <fullName evidence="1">Right handed beta helix domain-containing protein</fullName>
    </recommendedName>
</protein>
<dbReference type="Gene3D" id="2.160.20.10">
    <property type="entry name" value="Single-stranded right-handed beta-helix, Pectin lyase-like"/>
    <property type="match status" value="1"/>
</dbReference>
<keyword evidence="3" id="KW-1185">Reference proteome</keyword>
<organism evidence="2 3">
    <name type="scientific">Solitalea longa</name>
    <dbReference type="NCBI Taxonomy" id="2079460"/>
    <lineage>
        <taxon>Bacteria</taxon>
        <taxon>Pseudomonadati</taxon>
        <taxon>Bacteroidota</taxon>
        <taxon>Sphingobacteriia</taxon>
        <taxon>Sphingobacteriales</taxon>
        <taxon>Sphingobacteriaceae</taxon>
        <taxon>Solitalea</taxon>
    </lineage>
</organism>
<dbReference type="AlphaFoldDB" id="A0A2S4ZYS3"/>
<dbReference type="InterPro" id="IPR011050">
    <property type="entry name" value="Pectin_lyase_fold/virulence"/>
</dbReference>
<evidence type="ECO:0000313" key="2">
    <source>
        <dbReference type="EMBL" id="POY35436.1"/>
    </source>
</evidence>